<gene>
    <name evidence="8" type="ORF">G5I_04916</name>
</gene>
<dbReference type="InterPro" id="IPR003894">
    <property type="entry name" value="TAFH_NHR1"/>
</dbReference>
<name>F4WGW5_ACREC</name>
<keyword evidence="5" id="KW-0539">Nucleus</keyword>
<dbReference type="Gene3D" id="1.10.20.10">
    <property type="entry name" value="Histone, subunit A"/>
    <property type="match status" value="1"/>
</dbReference>
<dbReference type="FunFam" id="1.10.20.10:FF:000015">
    <property type="entry name" value="Transcription initiation factor TFIID subunit 4B"/>
    <property type="match status" value="1"/>
</dbReference>
<feature type="domain" description="TAFH" evidence="7">
    <location>
        <begin position="454"/>
        <end position="550"/>
    </location>
</feature>
<feature type="region of interest" description="Disordered" evidence="6">
    <location>
        <begin position="120"/>
        <end position="144"/>
    </location>
</feature>
<dbReference type="PROSITE" id="PS51119">
    <property type="entry name" value="TAFH"/>
    <property type="match status" value="1"/>
</dbReference>
<dbReference type="Pfam" id="PF07531">
    <property type="entry name" value="TAFH"/>
    <property type="match status" value="1"/>
</dbReference>
<feature type="region of interest" description="Disordered" evidence="6">
    <location>
        <begin position="831"/>
        <end position="864"/>
    </location>
</feature>
<dbReference type="GO" id="GO:0046982">
    <property type="term" value="F:protein heterodimerization activity"/>
    <property type="evidence" value="ECO:0007669"/>
    <property type="project" value="InterPro"/>
</dbReference>
<evidence type="ECO:0000256" key="6">
    <source>
        <dbReference type="SAM" id="MobiDB-lite"/>
    </source>
</evidence>
<feature type="compositionally biased region" description="Polar residues" evidence="6">
    <location>
        <begin position="843"/>
        <end position="860"/>
    </location>
</feature>
<dbReference type="STRING" id="103372.F4WGW5"/>
<keyword evidence="8" id="KW-0396">Initiation factor</keyword>
<feature type="compositionally biased region" description="Low complexity" evidence="6">
    <location>
        <begin position="128"/>
        <end position="139"/>
    </location>
</feature>
<dbReference type="FunCoup" id="F4WGW5">
    <property type="interactions" value="1960"/>
</dbReference>
<dbReference type="SUPFAM" id="SSF158553">
    <property type="entry name" value="TAFH domain-like"/>
    <property type="match status" value="1"/>
</dbReference>
<protein>
    <submittedName>
        <fullName evidence="8">Transcription initiation factor TFIID subunit 4</fullName>
    </submittedName>
</protein>
<dbReference type="FunFam" id="1.20.120.1110:FF:000004">
    <property type="entry name" value="TBP-associated factor 4, isoform F"/>
    <property type="match status" value="1"/>
</dbReference>
<dbReference type="InParanoid" id="F4WGW5"/>
<keyword evidence="8" id="KW-0648">Protein biosynthesis</keyword>
<dbReference type="CDD" id="cd08045">
    <property type="entry name" value="HFD_TAF4"/>
    <property type="match status" value="1"/>
</dbReference>
<proteinExistence type="inferred from homology"/>
<feature type="region of interest" description="Disordered" evidence="6">
    <location>
        <begin position="415"/>
        <end position="457"/>
    </location>
</feature>
<comment type="similarity">
    <text evidence="2">Belongs to the TAF4 family.</text>
</comment>
<evidence type="ECO:0000313" key="9">
    <source>
        <dbReference type="Proteomes" id="UP000007755"/>
    </source>
</evidence>
<dbReference type="GO" id="GO:0003743">
    <property type="term" value="F:translation initiation factor activity"/>
    <property type="evidence" value="ECO:0007669"/>
    <property type="project" value="UniProtKB-KW"/>
</dbReference>
<evidence type="ECO:0000256" key="4">
    <source>
        <dbReference type="ARBA" id="ARBA00023163"/>
    </source>
</evidence>
<accession>F4WGW5</accession>
<dbReference type="InterPro" id="IPR045144">
    <property type="entry name" value="TAF4"/>
</dbReference>
<reference evidence="8" key="1">
    <citation type="submission" date="2011-02" db="EMBL/GenBank/DDBJ databases">
        <title>The genome of the leaf-cutting ant Acromyrmex echinatior suggests key adaptations to social evolution and fungus farming.</title>
        <authorList>
            <person name="Nygaard S."/>
            <person name="Zhang G."/>
        </authorList>
    </citation>
    <scope>NUCLEOTIDE SEQUENCE</scope>
</reference>
<dbReference type="SMART" id="SM00549">
    <property type="entry name" value="TAFH"/>
    <property type="match status" value="1"/>
</dbReference>
<keyword evidence="3" id="KW-0805">Transcription regulation</keyword>
<evidence type="ECO:0000256" key="5">
    <source>
        <dbReference type="ARBA" id="ARBA00023242"/>
    </source>
</evidence>
<dbReference type="GO" id="GO:0003677">
    <property type="term" value="F:DNA binding"/>
    <property type="evidence" value="ECO:0007669"/>
    <property type="project" value="TreeGrafter"/>
</dbReference>
<evidence type="ECO:0000256" key="2">
    <source>
        <dbReference type="ARBA" id="ARBA00006178"/>
    </source>
</evidence>
<evidence type="ECO:0000259" key="7">
    <source>
        <dbReference type="PROSITE" id="PS51119"/>
    </source>
</evidence>
<dbReference type="Proteomes" id="UP000007755">
    <property type="component" value="Unassembled WGS sequence"/>
</dbReference>
<dbReference type="GO" id="GO:0016251">
    <property type="term" value="F:RNA polymerase II general transcription initiation factor activity"/>
    <property type="evidence" value="ECO:0007669"/>
    <property type="project" value="TreeGrafter"/>
</dbReference>
<dbReference type="Pfam" id="PF05236">
    <property type="entry name" value="TAF4"/>
    <property type="match status" value="1"/>
</dbReference>
<organism evidence="9">
    <name type="scientific">Acromyrmex echinatior</name>
    <name type="common">Panamanian leafcutter ant</name>
    <name type="synonym">Acromyrmex octospinosus echinatior</name>
    <dbReference type="NCBI Taxonomy" id="103372"/>
    <lineage>
        <taxon>Eukaryota</taxon>
        <taxon>Metazoa</taxon>
        <taxon>Ecdysozoa</taxon>
        <taxon>Arthropoda</taxon>
        <taxon>Hexapoda</taxon>
        <taxon>Insecta</taxon>
        <taxon>Pterygota</taxon>
        <taxon>Neoptera</taxon>
        <taxon>Endopterygota</taxon>
        <taxon>Hymenoptera</taxon>
        <taxon>Apocrita</taxon>
        <taxon>Aculeata</taxon>
        <taxon>Formicoidea</taxon>
        <taxon>Formicidae</taxon>
        <taxon>Myrmicinae</taxon>
        <taxon>Acromyrmex</taxon>
    </lineage>
</organism>
<sequence length="899" mass="95596">MASAKFLEEALSTDVDESAVNAIVGSLETQLVTSTPTVAGHQASSASVSQQNHQVNSAISNGGTITAVQPQKHGVSNGGGATTVNSLMTQEVTKSITTSTLLPVNVVTSNTVAPQVITTQQQPPPQVQPQQQQQHTQPPGISPATYINQVTTNQVSSNQTTHLPSLTKTHEPVKLIYPTVGQVIATTGVANANNKLSFPAQTVGQLANGTLGITSQAVLQTTANVVTNVGSVSQAGSQTVTAVNKPTGAALVIKTSVAPGMVSVPMSVPVSVAGNTVSTALQAKGGVTSTIVPSNVQILNVNTMRPATPVAGQQANKQVTPRVVIGQHQLVGARAGGPGITLQALHSLQAGAQGHLLLKTENGQYQLLRVGPAPTAGTPTGTAVTPNSITGNAVVAAPSPGTTYRLTSVPTTVAPTITTSTTTPGTVTTAPTTTSTPTATTVQTAQTSTPRQTTDNTKEKCRKFLANLLELSSREPKAVERNVRTLIQELIDTKVEPEEFCDRLEKLLNASPQPCLIGFLKKSLPLLRQSLVTKELVIEGIKPPPANVVFSIASAVVPTITVRPVTTVVRSPTAAYTVKSTVATTGIRPTAPVVQKPPIITTTVVKPITTTQGKTLNTTTTVNKAVVPSLVQKPAAKEKEKKTFSSAGYTADDDINDVAAMGGVNLAEESQRILGSTEFVGTQIRSCKDEVFLHMTSLQQRIKQIASSHGLEEPNQEVAALISHAVQERLKNLVEKLAVITEHRIDLIKVDPRYEVTQDVRGQLKFLEDLDRIERRKHEEQERELLLRAAKSRAKTEDPKQAELKAKAKEMQRVEMEQLRTRDANITALQAIGPRKKPKLDTAGSTNSTPSANASVSGLNRQMPMRPRLKRVNFRDLIFLLEQEKETCRSTTLYKSYLK</sequence>
<keyword evidence="9" id="KW-1185">Reference proteome</keyword>
<dbReference type="InterPro" id="IPR007900">
    <property type="entry name" value="TAF4_C"/>
</dbReference>
<dbReference type="AlphaFoldDB" id="F4WGW5"/>
<dbReference type="PANTHER" id="PTHR15138">
    <property type="entry name" value="TRANSCRIPTION INITIATION FACTOR TFIID SUBUNIT 4"/>
    <property type="match status" value="1"/>
</dbReference>
<keyword evidence="4" id="KW-0804">Transcription</keyword>
<dbReference type="InterPro" id="IPR037249">
    <property type="entry name" value="TAFH/NHR1_dom_sf"/>
</dbReference>
<dbReference type="EMBL" id="GL888147">
    <property type="protein sequence ID" value="EGI66584.1"/>
    <property type="molecule type" value="Genomic_DNA"/>
</dbReference>
<evidence type="ECO:0000256" key="3">
    <source>
        <dbReference type="ARBA" id="ARBA00023015"/>
    </source>
</evidence>
<dbReference type="GO" id="GO:0005669">
    <property type="term" value="C:transcription factor TFIID complex"/>
    <property type="evidence" value="ECO:0007669"/>
    <property type="project" value="InterPro"/>
</dbReference>
<comment type="subcellular location">
    <subcellularLocation>
        <location evidence="1">Nucleus</location>
    </subcellularLocation>
</comment>
<feature type="compositionally biased region" description="Low complexity" evidence="6">
    <location>
        <begin position="415"/>
        <end position="450"/>
    </location>
</feature>
<evidence type="ECO:0000313" key="8">
    <source>
        <dbReference type="EMBL" id="EGI66584.1"/>
    </source>
</evidence>
<dbReference type="GO" id="GO:0006367">
    <property type="term" value="P:transcription initiation at RNA polymerase II promoter"/>
    <property type="evidence" value="ECO:0007669"/>
    <property type="project" value="TreeGrafter"/>
</dbReference>
<dbReference type="OrthoDB" id="21060at2759"/>
<dbReference type="PANTHER" id="PTHR15138:SF14">
    <property type="entry name" value="TRANSCRIPTION INITIATION FACTOR TFIID SUBUNIT 4"/>
    <property type="match status" value="1"/>
</dbReference>
<dbReference type="SUPFAM" id="SSF47113">
    <property type="entry name" value="Histone-fold"/>
    <property type="match status" value="1"/>
</dbReference>
<dbReference type="Gene3D" id="1.20.120.1110">
    <property type="entry name" value="TAFH/NHR1 domain"/>
    <property type="match status" value="1"/>
</dbReference>
<evidence type="ECO:0000256" key="1">
    <source>
        <dbReference type="ARBA" id="ARBA00004123"/>
    </source>
</evidence>
<dbReference type="eggNOG" id="KOG2341">
    <property type="taxonomic scope" value="Eukaryota"/>
</dbReference>
<dbReference type="InterPro" id="IPR009072">
    <property type="entry name" value="Histone-fold"/>
</dbReference>